<evidence type="ECO:0000256" key="1">
    <source>
        <dbReference type="SAM" id="SignalP"/>
    </source>
</evidence>
<dbReference type="PROSITE" id="PS51257">
    <property type="entry name" value="PROKAR_LIPOPROTEIN"/>
    <property type="match status" value="1"/>
</dbReference>
<evidence type="ECO:0000313" key="3">
    <source>
        <dbReference type="Proteomes" id="UP001473302"/>
    </source>
</evidence>
<accession>A0ABP9ZAQ0</accession>
<dbReference type="Proteomes" id="UP001473302">
    <property type="component" value="Unassembled WGS sequence"/>
</dbReference>
<keyword evidence="1" id="KW-0732">Signal</keyword>
<name>A0ABP9ZAQ0_9FUNG</name>
<comment type="caution">
    <text evidence="2">The sequence shown here is derived from an EMBL/GenBank/DDBJ whole genome shotgun (WGS) entry which is preliminary data.</text>
</comment>
<organism evidence="2 3">
    <name type="scientific">Mucor flavus</name>
    <dbReference type="NCBI Taxonomy" id="439312"/>
    <lineage>
        <taxon>Eukaryota</taxon>
        <taxon>Fungi</taxon>
        <taxon>Fungi incertae sedis</taxon>
        <taxon>Mucoromycota</taxon>
        <taxon>Mucoromycotina</taxon>
        <taxon>Mucoromycetes</taxon>
        <taxon>Mucorales</taxon>
        <taxon>Mucorineae</taxon>
        <taxon>Mucoraceae</taxon>
        <taxon>Mucor</taxon>
    </lineage>
</organism>
<sequence length="178" mass="20009">MHSKLLSVILMALVFVVACAAVPVTKEPTSFHYGGNSTSVSRRISTFSMGCKTNGNTKVCTDTNKQELVLYADFDEVIEHFGHLPNWKKTNSYEFCFSGACGAMTTLSGSEFIPSNYQSVANEAQRQLYATKVCVESGDPLYPSAVDVYFYDKNFVFSWWFNYANYWPCYIHSRIGSD</sequence>
<dbReference type="EMBL" id="BAABUK010000030">
    <property type="protein sequence ID" value="GAA5816198.1"/>
    <property type="molecule type" value="Genomic_DNA"/>
</dbReference>
<feature type="signal peptide" evidence="1">
    <location>
        <begin position="1"/>
        <end position="21"/>
    </location>
</feature>
<proteinExistence type="predicted"/>
<keyword evidence="3" id="KW-1185">Reference proteome</keyword>
<gene>
    <name evidence="2" type="ORF">MFLAVUS_009724</name>
</gene>
<protein>
    <submittedName>
        <fullName evidence="2">Uncharacterized protein</fullName>
    </submittedName>
</protein>
<feature type="chain" id="PRO_5045393529" evidence="1">
    <location>
        <begin position="22"/>
        <end position="178"/>
    </location>
</feature>
<reference evidence="2 3" key="1">
    <citation type="submission" date="2024-04" db="EMBL/GenBank/DDBJ databases">
        <title>genome sequences of Mucor flavus KT1a and Helicostylum pulchrum KT1b strains isolated from the surface of a dry-aged beef.</title>
        <authorList>
            <person name="Toyotome T."/>
            <person name="Hosono M."/>
            <person name="Torimaru M."/>
            <person name="Fukuda K."/>
            <person name="Mikami N."/>
        </authorList>
    </citation>
    <scope>NUCLEOTIDE SEQUENCE [LARGE SCALE GENOMIC DNA]</scope>
    <source>
        <strain evidence="2 3">KT1a</strain>
    </source>
</reference>
<evidence type="ECO:0000313" key="2">
    <source>
        <dbReference type="EMBL" id="GAA5816198.1"/>
    </source>
</evidence>